<dbReference type="InterPro" id="IPR002661">
    <property type="entry name" value="Ribosome_recyc_fac"/>
</dbReference>
<keyword evidence="4" id="KW-0175">Coiled coil</keyword>
<keyword evidence="3" id="KW-0963">Cytoplasm</keyword>
<evidence type="ECO:0000256" key="3">
    <source>
        <dbReference type="HAMAP-Rule" id="MF_00040"/>
    </source>
</evidence>
<dbReference type="HAMAP" id="MF_00040">
    <property type="entry name" value="RRF"/>
    <property type="match status" value="1"/>
</dbReference>
<comment type="similarity">
    <text evidence="1 3">Belongs to the RRF family.</text>
</comment>
<dbReference type="EMBL" id="LR215024">
    <property type="protein sequence ID" value="VEU70039.1"/>
    <property type="molecule type" value="Genomic_DNA"/>
</dbReference>
<dbReference type="GO" id="GO:0006415">
    <property type="term" value="P:translational termination"/>
    <property type="evidence" value="ECO:0007669"/>
    <property type="project" value="UniProtKB-UniRule"/>
</dbReference>
<comment type="function">
    <text evidence="3">Responsible for the release of ribosomes from messenger RNA at the termination of protein biosynthesis. May increase the efficiency of translation by recycling ribosomes from one round of translation to another.</text>
</comment>
<reference evidence="6 7" key="1">
    <citation type="submission" date="2019-01" db="EMBL/GenBank/DDBJ databases">
        <authorList>
            <consortium name="Pathogen Informatics"/>
        </authorList>
    </citation>
    <scope>NUCLEOTIDE SEQUENCE [LARGE SCALE GENOMIC DNA]</scope>
    <source>
        <strain evidence="6 7">NCTC10194</strain>
    </source>
</reference>
<feature type="coiled-coil region" evidence="4">
    <location>
        <begin position="155"/>
        <end position="182"/>
    </location>
</feature>
<organism evidence="6 7">
    <name type="scientific">Mycoplasmopsis glycophila</name>
    <dbReference type="NCBI Taxonomy" id="171285"/>
    <lineage>
        <taxon>Bacteria</taxon>
        <taxon>Bacillati</taxon>
        <taxon>Mycoplasmatota</taxon>
        <taxon>Mycoplasmoidales</taxon>
        <taxon>Metamycoplasmataceae</taxon>
        <taxon>Mycoplasmopsis</taxon>
    </lineage>
</organism>
<evidence type="ECO:0000256" key="2">
    <source>
        <dbReference type="ARBA" id="ARBA00022917"/>
    </source>
</evidence>
<dbReference type="NCBIfam" id="TIGR00496">
    <property type="entry name" value="frr"/>
    <property type="match status" value="1"/>
</dbReference>
<protein>
    <recommendedName>
        <fullName evidence="3">Ribosome-recycling factor</fullName>
        <shortName evidence="3">RRF</shortName>
    </recommendedName>
    <alternativeName>
        <fullName evidence="3">Ribosome-releasing factor</fullName>
    </alternativeName>
</protein>
<name>A0A449AU41_9BACT</name>
<feature type="domain" description="Ribosome recycling factor" evidence="5">
    <location>
        <begin position="24"/>
        <end position="181"/>
    </location>
</feature>
<keyword evidence="7" id="KW-1185">Reference proteome</keyword>
<evidence type="ECO:0000259" key="5">
    <source>
        <dbReference type="Pfam" id="PF01765"/>
    </source>
</evidence>
<evidence type="ECO:0000313" key="7">
    <source>
        <dbReference type="Proteomes" id="UP000290815"/>
    </source>
</evidence>
<keyword evidence="2 3" id="KW-0648">Protein biosynthesis</keyword>
<dbReference type="RefSeq" id="WP_027333724.1">
    <property type="nucleotide sequence ID" value="NZ_LR215024.1"/>
</dbReference>
<dbReference type="AlphaFoldDB" id="A0A449AU41"/>
<evidence type="ECO:0000256" key="1">
    <source>
        <dbReference type="ARBA" id="ARBA00005912"/>
    </source>
</evidence>
<proteinExistence type="inferred from homology"/>
<dbReference type="Pfam" id="PF01765">
    <property type="entry name" value="RRF"/>
    <property type="match status" value="1"/>
</dbReference>
<comment type="subcellular location">
    <subcellularLocation>
        <location evidence="3">Cytoplasm</location>
    </subcellularLocation>
</comment>
<dbReference type="GO" id="GO:0043023">
    <property type="term" value="F:ribosomal large subunit binding"/>
    <property type="evidence" value="ECO:0007669"/>
    <property type="project" value="TreeGrafter"/>
</dbReference>
<evidence type="ECO:0000256" key="4">
    <source>
        <dbReference type="SAM" id="Coils"/>
    </source>
</evidence>
<dbReference type="Proteomes" id="UP000290815">
    <property type="component" value="Chromosome"/>
</dbReference>
<dbReference type="SUPFAM" id="SSF55194">
    <property type="entry name" value="Ribosome recycling factor, RRF"/>
    <property type="match status" value="1"/>
</dbReference>
<dbReference type="GO" id="GO:0005737">
    <property type="term" value="C:cytoplasm"/>
    <property type="evidence" value="ECO:0007669"/>
    <property type="project" value="UniProtKB-SubCell"/>
</dbReference>
<dbReference type="FunFam" id="3.30.1360.40:FF:000001">
    <property type="entry name" value="Ribosome-recycling factor"/>
    <property type="match status" value="1"/>
</dbReference>
<dbReference type="KEGG" id="mgly:NCTC10194_00033"/>
<accession>A0A449AU41</accession>
<dbReference type="InterPro" id="IPR023584">
    <property type="entry name" value="Ribosome_recyc_fac_dom"/>
</dbReference>
<dbReference type="PANTHER" id="PTHR20982:SF3">
    <property type="entry name" value="MITOCHONDRIAL RIBOSOME RECYCLING FACTOR PSEUDO 1"/>
    <property type="match status" value="1"/>
</dbReference>
<gene>
    <name evidence="3 6" type="primary">frr</name>
    <name evidence="6" type="ORF">NCTC10194_00033</name>
</gene>
<dbReference type="InterPro" id="IPR036191">
    <property type="entry name" value="RRF_sf"/>
</dbReference>
<dbReference type="PANTHER" id="PTHR20982">
    <property type="entry name" value="RIBOSOME RECYCLING FACTOR"/>
    <property type="match status" value="1"/>
</dbReference>
<dbReference type="Gene3D" id="3.30.1360.40">
    <property type="match status" value="1"/>
</dbReference>
<sequence>MEFDLYLMEFEEKVEKAISHYRFELSKISTGRANPQIIKGIRVNYYDVMTPLEELVNISVPEPQQLLIKPYDITSVKEILKALDKANLGITPVDEGNQVRLTFPALTTDRRKEMVKSISKHTEAAKVGVRNARQDVNKSIKNDEELSEDVQKNYLDRIQKLVDKEIEKINELSKEKENELMNK</sequence>
<dbReference type="Gene3D" id="1.10.132.20">
    <property type="entry name" value="Ribosome-recycling factor"/>
    <property type="match status" value="1"/>
</dbReference>
<evidence type="ECO:0000313" key="6">
    <source>
        <dbReference type="EMBL" id="VEU70039.1"/>
    </source>
</evidence>